<accession>A0A0L0NZE5</accession>
<dbReference type="Proteomes" id="UP000037122">
    <property type="component" value="Unassembled WGS sequence"/>
</dbReference>
<comment type="caution">
    <text evidence="2">The sequence shown here is derived from an EMBL/GenBank/DDBJ whole genome shotgun (WGS) entry which is preliminary data.</text>
</comment>
<dbReference type="EMBL" id="LGST01000023">
    <property type="protein sequence ID" value="KND99517.1"/>
    <property type="molecule type" value="Genomic_DNA"/>
</dbReference>
<dbReference type="AlphaFoldDB" id="A0A0L0NZE5"/>
<evidence type="ECO:0000256" key="1">
    <source>
        <dbReference type="SAM" id="MobiDB-lite"/>
    </source>
</evidence>
<feature type="compositionally biased region" description="Basic and acidic residues" evidence="1">
    <location>
        <begin position="12"/>
        <end position="22"/>
    </location>
</feature>
<proteinExistence type="predicted"/>
<organism evidence="2 3">
    <name type="scientific">Candidozyma auris</name>
    <name type="common">Yeast</name>
    <name type="synonym">Candida auris</name>
    <dbReference type="NCBI Taxonomy" id="498019"/>
    <lineage>
        <taxon>Eukaryota</taxon>
        <taxon>Fungi</taxon>
        <taxon>Dikarya</taxon>
        <taxon>Ascomycota</taxon>
        <taxon>Saccharomycotina</taxon>
        <taxon>Pichiomycetes</taxon>
        <taxon>Metschnikowiaceae</taxon>
        <taxon>Candidozyma</taxon>
    </lineage>
</organism>
<sequence>MEVKIRVWRSKGTGEEKPEAKAKSNSKQQKKSQKKKKKKRLCGEMNAKMR</sequence>
<dbReference type="VEuPathDB" id="FungiDB:QG37_03661"/>
<evidence type="ECO:0000313" key="3">
    <source>
        <dbReference type="Proteomes" id="UP000037122"/>
    </source>
</evidence>
<protein>
    <submittedName>
        <fullName evidence="2">Uncharacterized protein</fullName>
    </submittedName>
</protein>
<name>A0A0L0NZE5_CANAR</name>
<reference evidence="3" key="1">
    <citation type="journal article" date="2015" name="BMC Genomics">
        <title>Draft genome of a commonly misdiagnosed multidrug resistant pathogen Candida auris.</title>
        <authorList>
            <person name="Chatterjee S."/>
            <person name="Alampalli S.V."/>
            <person name="Nageshan R.K."/>
            <person name="Chettiar S.T."/>
            <person name="Joshi S."/>
            <person name="Tatu U.S."/>
        </authorList>
    </citation>
    <scope>NUCLEOTIDE SEQUENCE [LARGE SCALE GENOMIC DNA]</scope>
    <source>
        <strain evidence="3">6684</strain>
    </source>
</reference>
<feature type="compositionally biased region" description="Basic residues" evidence="1">
    <location>
        <begin position="28"/>
        <end position="40"/>
    </location>
</feature>
<feature type="region of interest" description="Disordered" evidence="1">
    <location>
        <begin position="1"/>
        <end position="50"/>
    </location>
</feature>
<gene>
    <name evidence="2" type="ORF">QG37_03661</name>
</gene>
<evidence type="ECO:0000313" key="2">
    <source>
        <dbReference type="EMBL" id="KND99517.1"/>
    </source>
</evidence>